<evidence type="ECO:0000313" key="6">
    <source>
        <dbReference type="EMBL" id="GAA4439439.1"/>
    </source>
</evidence>
<reference evidence="7" key="1">
    <citation type="journal article" date="2019" name="Int. J. Syst. Evol. Microbiol.">
        <title>The Global Catalogue of Microorganisms (GCM) 10K type strain sequencing project: providing services to taxonomists for standard genome sequencing and annotation.</title>
        <authorList>
            <consortium name="The Broad Institute Genomics Platform"/>
            <consortium name="The Broad Institute Genome Sequencing Center for Infectious Disease"/>
            <person name="Wu L."/>
            <person name="Ma J."/>
        </authorList>
    </citation>
    <scope>NUCLEOTIDE SEQUENCE [LARGE SCALE GENOMIC DNA]</scope>
    <source>
        <strain evidence="7">JCM 31920</strain>
    </source>
</reference>
<evidence type="ECO:0008006" key="8">
    <source>
        <dbReference type="Google" id="ProtNLM"/>
    </source>
</evidence>
<keyword evidence="7" id="KW-1185">Reference proteome</keyword>
<dbReference type="Proteomes" id="UP001501508">
    <property type="component" value="Unassembled WGS sequence"/>
</dbReference>
<feature type="domain" description="SbsA Ig-like" evidence="3">
    <location>
        <begin position="540"/>
        <end position="652"/>
    </location>
</feature>
<dbReference type="RefSeq" id="WP_345028772.1">
    <property type="nucleotide sequence ID" value="NZ_BAABEY010000021.1"/>
</dbReference>
<dbReference type="SUPFAM" id="SSF69318">
    <property type="entry name" value="Integrin alpha N-terminal domain"/>
    <property type="match status" value="1"/>
</dbReference>
<dbReference type="Pfam" id="PF18962">
    <property type="entry name" value="Por_Secre_tail"/>
    <property type="match status" value="1"/>
</dbReference>
<evidence type="ECO:0000256" key="1">
    <source>
        <dbReference type="ARBA" id="ARBA00022729"/>
    </source>
</evidence>
<dbReference type="InterPro" id="IPR028994">
    <property type="entry name" value="Integrin_alpha_N"/>
</dbReference>
<dbReference type="EMBL" id="BAABEY010000021">
    <property type="protein sequence ID" value="GAA4439439.1"/>
    <property type="molecule type" value="Genomic_DNA"/>
</dbReference>
<dbReference type="Pfam" id="PF14252">
    <property type="entry name" value="DUF4347"/>
    <property type="match status" value="1"/>
</dbReference>
<protein>
    <recommendedName>
        <fullName evidence="8">Secreted protein (Por secretion system target)</fullName>
    </recommendedName>
</protein>
<dbReference type="PANTHER" id="PTHR44103">
    <property type="entry name" value="PROPROTEIN CONVERTASE P"/>
    <property type="match status" value="1"/>
</dbReference>
<evidence type="ECO:0000313" key="7">
    <source>
        <dbReference type="Proteomes" id="UP001501508"/>
    </source>
</evidence>
<feature type="domain" description="DUF4347" evidence="4">
    <location>
        <begin position="34"/>
        <end position="184"/>
    </location>
</feature>
<dbReference type="InterPro" id="IPR026444">
    <property type="entry name" value="Secre_tail"/>
</dbReference>
<sequence length="1244" mass="132158">MIIRTFTFSLCLLSLLTLLAITYQKNDSGITGDLVIIDESLQDYRSLAADLPPGAQVIYVPNSPEGFQNLTKQLATHGKVSRVHLMTHGAEGNFVLGQTQLNSANIGEYGGFWQSLGNVLERGKSSLLIYSCQLTAGSDGKNFVQNLHRMLGVSVAASDDQTGSGRRGGDWDLEYAAGKIIKKQVLKFLDFKGLLVPTFTQLTGASSPFTPMTIMSDNQLIYGDFDADGDIDIHSYDGSSVTNDFWQNNGSGSFSKVTGAASPFENVFENAVFYSADRAFVADWDNDGDADIYVPMRNSAQNEKNFFYRNDNGKYVLLSGASSPFNNVVVSGYNQLIFGDFDNDGDIDLHNYPGSQLDNEFWRNNGSGVFSKVTGAQNPFDNLPGKAAFSNAQYTYVADWDNDGDVDILMTRRGNTSVREYYRNNGGVYSLQTGASNPFNGMPIATDNQLIFGDFDADGDIDLHTSDGSSTLVFWRNNGSGIFTQVTGAGNPFNTLPNSGAFYNNALMAFVADWDNDHDVDVFTTNYTATGQKYFFRQNDAPPRITATSPANLAAGVSVSGNISLTFSRAVTGAGGKNIQIRRSDNNSVFATIAANSAQVTGSGTTTITVDPATDFAGTTGYYVTIDKAAFVDSEGRIFEGISNNTTWRFTTGAAPVAPTVTTGAVSDIALTTALLSGTVTADGGVAVTERGFVWSTSAAPTTSSNKVVVGSGTGAFNTTATGLPQGTQIYVRAYAINAKGTSYGSEADFYTQTSISSITPLDASPGSASSVTYQVIFAQSVVSVDATDFTLTTSGVSGASVSGISGSGTTYTVTVNTGSGNGTIKLNFTGLTGTVPNVNAEFTTAGAYTIYKVSNAGDYYRSAGPNGLWTTPGSWESSPDNSFWITATSSPGNGAAGTLIAGGHTMRIPGATDLNINNLTIDGVLYSGDAQLNLQGNFTNNGTVRGNGTFSGLGMTNAGSLSPGESPGALGFTSGLANQGTLVMEIGGTVAGTGYDQVKTGTFTAGGSLSVSLINGFTPALGDAFILVDASAITGTFSTLDLPDITPRVWETSYENGNFTITAVNDPMPVTLVSFTASRKESAVELTWSTSSEINSSHFEIQRSPDGKFWKNIGTIAARNYSPEILRYRFADTLPAHAVNFYRLRMVDTDGTFAFSRIERVRFAESRQQIRVYPNPATERIFLDAANAEDIQSVEVYSVSGILHSVGRYTQAGIDVKALPPGIFLLKTTSANREVRTFRFAKH</sequence>
<dbReference type="Pfam" id="PF13517">
    <property type="entry name" value="FG-GAP_3"/>
    <property type="match status" value="2"/>
</dbReference>
<gene>
    <name evidence="6" type="ORF">GCM10023091_21580</name>
</gene>
<feature type="domain" description="Secretion system C-terminal sorting" evidence="5">
    <location>
        <begin position="1173"/>
        <end position="1235"/>
    </location>
</feature>
<dbReference type="Gene3D" id="2.60.40.10">
    <property type="entry name" value="Immunoglobulins"/>
    <property type="match status" value="1"/>
</dbReference>
<dbReference type="InterPro" id="IPR025592">
    <property type="entry name" value="DUF4347"/>
</dbReference>
<dbReference type="Pfam" id="PF13205">
    <property type="entry name" value="Big_5"/>
    <property type="match status" value="1"/>
</dbReference>
<evidence type="ECO:0000256" key="2">
    <source>
        <dbReference type="SAM" id="SignalP"/>
    </source>
</evidence>
<comment type="caution">
    <text evidence="6">The sequence shown here is derived from an EMBL/GenBank/DDBJ whole genome shotgun (WGS) entry which is preliminary data.</text>
</comment>
<evidence type="ECO:0000259" key="5">
    <source>
        <dbReference type="Pfam" id="PF18962"/>
    </source>
</evidence>
<name>A0ABP8LXA7_9BACT</name>
<keyword evidence="1 2" id="KW-0732">Signal</keyword>
<proteinExistence type="predicted"/>
<dbReference type="InterPro" id="IPR013783">
    <property type="entry name" value="Ig-like_fold"/>
</dbReference>
<evidence type="ECO:0000259" key="4">
    <source>
        <dbReference type="Pfam" id="PF14252"/>
    </source>
</evidence>
<dbReference type="PANTHER" id="PTHR44103:SF1">
    <property type="entry name" value="PROPROTEIN CONVERTASE P"/>
    <property type="match status" value="1"/>
</dbReference>
<dbReference type="InterPro" id="IPR032812">
    <property type="entry name" value="SbsA_Ig"/>
</dbReference>
<organism evidence="6 7">
    <name type="scientific">Ravibacter arvi</name>
    <dbReference type="NCBI Taxonomy" id="2051041"/>
    <lineage>
        <taxon>Bacteria</taxon>
        <taxon>Pseudomonadati</taxon>
        <taxon>Bacteroidota</taxon>
        <taxon>Cytophagia</taxon>
        <taxon>Cytophagales</taxon>
        <taxon>Spirosomataceae</taxon>
        <taxon>Ravibacter</taxon>
    </lineage>
</organism>
<feature type="signal peptide" evidence="2">
    <location>
        <begin position="1"/>
        <end position="20"/>
    </location>
</feature>
<dbReference type="InterPro" id="IPR013517">
    <property type="entry name" value="FG-GAP"/>
</dbReference>
<feature type="chain" id="PRO_5045515338" description="Secreted protein (Por secretion system target)" evidence="2">
    <location>
        <begin position="21"/>
        <end position="1244"/>
    </location>
</feature>
<evidence type="ECO:0000259" key="3">
    <source>
        <dbReference type="Pfam" id="PF13205"/>
    </source>
</evidence>
<accession>A0ABP8LXA7</accession>
<dbReference type="NCBIfam" id="TIGR04183">
    <property type="entry name" value="Por_Secre_tail"/>
    <property type="match status" value="1"/>
</dbReference>